<dbReference type="Proteomes" id="UP001556631">
    <property type="component" value="Unassembled WGS sequence"/>
</dbReference>
<dbReference type="InterPro" id="IPR007345">
    <property type="entry name" value="Polysacch_pyruvyl_Trfase"/>
</dbReference>
<reference evidence="3 4" key="1">
    <citation type="submission" date="2024-07" db="EMBL/GenBank/DDBJ databases">
        <authorList>
            <person name="Lee S."/>
            <person name="Kang M."/>
        </authorList>
    </citation>
    <scope>NUCLEOTIDE SEQUENCE [LARGE SCALE GENOMIC DNA]</scope>
    <source>
        <strain evidence="3 4">DS6</strain>
    </source>
</reference>
<evidence type="ECO:0000259" key="2">
    <source>
        <dbReference type="Pfam" id="PF08759"/>
    </source>
</evidence>
<gene>
    <name evidence="3" type="ORF">AB3X52_01430</name>
</gene>
<evidence type="ECO:0000259" key="1">
    <source>
        <dbReference type="Pfam" id="PF04230"/>
    </source>
</evidence>
<comment type="caution">
    <text evidence="3">The sequence shown here is derived from an EMBL/GenBank/DDBJ whole genome shotgun (WGS) entry which is preliminary data.</text>
</comment>
<keyword evidence="4" id="KW-1185">Reference proteome</keyword>
<feature type="domain" description="Polysaccharide pyruvyl transferase" evidence="1">
    <location>
        <begin position="199"/>
        <end position="334"/>
    </location>
</feature>
<proteinExistence type="predicted"/>
<name>A0ABV3STJ2_9ACTN</name>
<dbReference type="RefSeq" id="WP_367990914.1">
    <property type="nucleotide sequence ID" value="NZ_JBFPJR010000002.1"/>
</dbReference>
<accession>A0ABV3STJ2</accession>
<dbReference type="Pfam" id="PF08759">
    <property type="entry name" value="GT-D"/>
    <property type="match status" value="1"/>
</dbReference>
<feature type="domain" description="Glycosyltransferase GT-D fold" evidence="2">
    <location>
        <begin position="523"/>
        <end position="717"/>
    </location>
</feature>
<dbReference type="InterPro" id="IPR014869">
    <property type="entry name" value="GT-D"/>
</dbReference>
<protein>
    <submittedName>
        <fullName evidence="3">GT-D fold domain-containing glycosyltransferase</fullName>
    </submittedName>
</protein>
<dbReference type="EMBL" id="JBFPJR010000002">
    <property type="protein sequence ID" value="MEX0426262.1"/>
    <property type="molecule type" value="Genomic_DNA"/>
</dbReference>
<evidence type="ECO:0000313" key="3">
    <source>
        <dbReference type="EMBL" id="MEX0426262.1"/>
    </source>
</evidence>
<sequence length="734" mass="80477">MNPSQTPAVLVGALTRHLADRPRIAATPRSHGAAVTGGARGHRWEIDIVVGLGELVISVTGESPECRRALRNALIGKATLLADLSERHVLARMEIRRNPRRREVLEGAALAARWARWLNRAVRSTPIGDEKAPALTRDETAVYWWDERANFGDAIGPWLVQRISGAQPVNARRRRRVKPALYAVGSIIGYVDRNNVDVWGAGLMAPLEGETLERLRKRSDVRVHAVRGECTRLELMRELGWDVPEVYGDPGLLLPRFYTPTPASVPAGVAVVPHYVHKRYFPDEGPPCVDIVDVAENLERVIDRIAGAQACVATSLHGAIIAQAYGVPWLWLRVEDHPLAGDTFKFADFFSTLDSRVASRDVASADIAALDLAAMGAAATLPELQISLDALHEAFPVPVGPQAGQPFEPPLLPRRRPRLVTAARSLGTRTPAVPAKSSAADPAPAGARVSSADIDTLVSAVRETTASVKAMHAELKKQRKMIDSLRLSASAETMTEVQEFVNTRQLTMLETLRRLATTDCSLARFGDGEFRLMLRPDFDLAFQRNSPELQRELLDVFRSADEPGLEIGFPQVFRDPHWTGVWSELWPQLRLRTPERGTFLNSHVTRPAAFIFLRDDAVTLWQKVWAGKRVALIAGSGSRADVDSTLYSSAASVTLIESKATHAYSDIDRVVDVVTSGDAYDVALIALGPAATVLARRLHRAGIRALDVGHLSASYDHVYAGRQRPEDNPISRTS</sequence>
<organism evidence="3 4">
    <name type="scientific">Nocardioides eburneus</name>
    <dbReference type="NCBI Taxonomy" id="3231482"/>
    <lineage>
        <taxon>Bacteria</taxon>
        <taxon>Bacillati</taxon>
        <taxon>Actinomycetota</taxon>
        <taxon>Actinomycetes</taxon>
        <taxon>Propionibacteriales</taxon>
        <taxon>Nocardioidaceae</taxon>
        <taxon>Nocardioides</taxon>
    </lineage>
</organism>
<dbReference type="Pfam" id="PF04230">
    <property type="entry name" value="PS_pyruv_trans"/>
    <property type="match status" value="1"/>
</dbReference>
<evidence type="ECO:0000313" key="4">
    <source>
        <dbReference type="Proteomes" id="UP001556631"/>
    </source>
</evidence>